<evidence type="ECO:0000313" key="7">
    <source>
        <dbReference type="Proteomes" id="UP000501466"/>
    </source>
</evidence>
<dbReference type="SUPFAM" id="SSF50341">
    <property type="entry name" value="CheW-like"/>
    <property type="match status" value="1"/>
</dbReference>
<organism evidence="6 7">
    <name type="scientific">Thiosulfativibrio zosterae</name>
    <dbReference type="NCBI Taxonomy" id="2675053"/>
    <lineage>
        <taxon>Bacteria</taxon>
        <taxon>Pseudomonadati</taxon>
        <taxon>Pseudomonadota</taxon>
        <taxon>Gammaproteobacteria</taxon>
        <taxon>Thiotrichales</taxon>
        <taxon>Piscirickettsiaceae</taxon>
        <taxon>Thiosulfativibrio</taxon>
    </lineage>
</organism>
<dbReference type="InterPro" id="IPR039315">
    <property type="entry name" value="CheW"/>
</dbReference>
<dbReference type="Proteomes" id="UP000501466">
    <property type="component" value="Chromosome"/>
</dbReference>
<dbReference type="GO" id="GO:0005829">
    <property type="term" value="C:cytosol"/>
    <property type="evidence" value="ECO:0007669"/>
    <property type="project" value="TreeGrafter"/>
</dbReference>
<gene>
    <name evidence="6" type="primary">cheW_2</name>
    <name evidence="6" type="ORF">THMIRHAT_10480</name>
</gene>
<dbReference type="KEGG" id="tzo:THMIRHAT_10480"/>
<dbReference type="AlphaFoldDB" id="A0A6F8PMH1"/>
<dbReference type="GO" id="GO:0006935">
    <property type="term" value="P:chemotaxis"/>
    <property type="evidence" value="ECO:0007669"/>
    <property type="project" value="UniProtKB-KW"/>
</dbReference>
<dbReference type="Pfam" id="PF01584">
    <property type="entry name" value="CheW"/>
    <property type="match status" value="1"/>
</dbReference>
<reference evidence="7" key="1">
    <citation type="submission" date="2019-11" db="EMBL/GenBank/DDBJ databases">
        <title>Isolation and characterization of two novel species in the genus Thiomicrorhabdus.</title>
        <authorList>
            <person name="Mochizuki J."/>
            <person name="Kojima H."/>
            <person name="Fukui M."/>
        </authorList>
    </citation>
    <scope>NUCLEOTIDE SEQUENCE [LARGE SCALE GENOMIC DNA]</scope>
    <source>
        <strain evidence="7">AkT22</strain>
    </source>
</reference>
<dbReference type="GO" id="GO:0007165">
    <property type="term" value="P:signal transduction"/>
    <property type="evidence" value="ECO:0007669"/>
    <property type="project" value="InterPro"/>
</dbReference>
<dbReference type="PANTHER" id="PTHR22617">
    <property type="entry name" value="CHEMOTAXIS SENSOR HISTIDINE KINASE-RELATED"/>
    <property type="match status" value="1"/>
</dbReference>
<keyword evidence="4" id="KW-0145">Chemotaxis</keyword>
<dbReference type="FunFam" id="2.40.50.180:FF:000002">
    <property type="entry name" value="Chemotaxis protein CheW"/>
    <property type="match status" value="1"/>
</dbReference>
<dbReference type="PANTHER" id="PTHR22617:SF45">
    <property type="entry name" value="CHEMOTAXIS PROTEIN CHEW"/>
    <property type="match status" value="1"/>
</dbReference>
<evidence type="ECO:0000259" key="5">
    <source>
        <dbReference type="PROSITE" id="PS50851"/>
    </source>
</evidence>
<feature type="domain" description="CheW-like" evidence="5">
    <location>
        <begin position="29"/>
        <end position="173"/>
    </location>
</feature>
<evidence type="ECO:0000256" key="4">
    <source>
        <dbReference type="ARBA" id="ARBA00022500"/>
    </source>
</evidence>
<evidence type="ECO:0000256" key="1">
    <source>
        <dbReference type="ARBA" id="ARBA00004496"/>
    </source>
</evidence>
<dbReference type="PROSITE" id="PS50851">
    <property type="entry name" value="CHEW"/>
    <property type="match status" value="1"/>
</dbReference>
<dbReference type="InterPro" id="IPR036061">
    <property type="entry name" value="CheW-like_dom_sf"/>
</dbReference>
<sequence length="184" mass="20201">MNIEVCIMVAETGTIKEQIEQTENFSRNENQILSFILGNEEYGVDILRVQEIKGWEKTTSIPNTPEYVMGVINLRGAVVPVVDLRVRFELSKVTYDESTVVIILRAHDSTGSEKIIGIVVDGVSDVHTMTGDIQAAPEVAGAIHTEYVNGLATVGERMVIVLHVDQLINSGIVHEIKKSLGLTD</sequence>
<comment type="subcellular location">
    <subcellularLocation>
        <location evidence="1">Cytoplasm</location>
    </subcellularLocation>
</comment>
<dbReference type="Gene3D" id="2.40.50.180">
    <property type="entry name" value="CheA-289, Domain 4"/>
    <property type="match status" value="1"/>
</dbReference>
<proteinExistence type="predicted"/>
<name>A0A6F8PMH1_9GAMM</name>
<keyword evidence="3" id="KW-0963">Cytoplasm</keyword>
<evidence type="ECO:0000256" key="3">
    <source>
        <dbReference type="ARBA" id="ARBA00022490"/>
    </source>
</evidence>
<accession>A0A6F8PMH1</accession>
<protein>
    <recommendedName>
        <fullName evidence="2">Chemotaxis protein CheW</fullName>
    </recommendedName>
</protein>
<evidence type="ECO:0000256" key="2">
    <source>
        <dbReference type="ARBA" id="ARBA00021483"/>
    </source>
</evidence>
<dbReference type="InterPro" id="IPR002545">
    <property type="entry name" value="CheW-lke_dom"/>
</dbReference>
<dbReference type="Gene3D" id="2.30.30.40">
    <property type="entry name" value="SH3 Domains"/>
    <property type="match status" value="1"/>
</dbReference>
<keyword evidence="7" id="KW-1185">Reference proteome</keyword>
<dbReference type="EMBL" id="AP021888">
    <property type="protein sequence ID" value="BBP43302.1"/>
    <property type="molecule type" value="Genomic_DNA"/>
</dbReference>
<evidence type="ECO:0000313" key="6">
    <source>
        <dbReference type="EMBL" id="BBP43302.1"/>
    </source>
</evidence>
<dbReference type="SMART" id="SM00260">
    <property type="entry name" value="CheW"/>
    <property type="match status" value="1"/>
</dbReference>